<protein>
    <submittedName>
        <fullName evidence="2">Uncharacterized protein</fullName>
    </submittedName>
</protein>
<evidence type="ECO:0000256" key="1">
    <source>
        <dbReference type="SAM" id="Phobius"/>
    </source>
</evidence>
<evidence type="ECO:0000313" key="3">
    <source>
        <dbReference type="Proteomes" id="UP000199623"/>
    </source>
</evidence>
<dbReference type="STRING" id="200378.SAMN05216553_10526"/>
<gene>
    <name evidence="2" type="ORF">SAMN05216553_10526</name>
</gene>
<dbReference type="EMBL" id="FNCC01000005">
    <property type="protein sequence ID" value="SDG04047.1"/>
    <property type="molecule type" value="Genomic_DNA"/>
</dbReference>
<keyword evidence="1" id="KW-1133">Transmembrane helix</keyword>
<organism evidence="2 3">
    <name type="scientific">Lentzea fradiae</name>
    <dbReference type="NCBI Taxonomy" id="200378"/>
    <lineage>
        <taxon>Bacteria</taxon>
        <taxon>Bacillati</taxon>
        <taxon>Actinomycetota</taxon>
        <taxon>Actinomycetes</taxon>
        <taxon>Pseudonocardiales</taxon>
        <taxon>Pseudonocardiaceae</taxon>
        <taxon>Lentzea</taxon>
    </lineage>
</organism>
<keyword evidence="3" id="KW-1185">Reference proteome</keyword>
<reference evidence="3" key="1">
    <citation type="submission" date="2016-10" db="EMBL/GenBank/DDBJ databases">
        <authorList>
            <person name="Varghese N."/>
            <person name="Submissions S."/>
        </authorList>
    </citation>
    <scope>NUCLEOTIDE SEQUENCE [LARGE SCALE GENOMIC DNA]</scope>
    <source>
        <strain evidence="3">CGMCC 4.3506</strain>
    </source>
</reference>
<dbReference type="AlphaFoldDB" id="A0A1G7QZY4"/>
<keyword evidence="1" id="KW-0472">Membrane</keyword>
<sequence>MAIKVIFTLMTAALVGLWVLLGRVTGDWWDGGNPMMYFAIGIAVVGVVFGLVDWGDTDERRAKSFADLPLAVGVVVSVRATGLTVNDEPHVVVGLDVLTPDGDRFRAQARHVVRRNEIGTLTAGTRLPVHHRPGATDGFVTIAASLDDVAAQELSQRVDLAAGWLTEAQWHVLAHGTAFEAVVMRVEPTGVVDDGATEMDLALSFDETVVRQHIPQRALAAVQVGAVVTVRHLPGAQPTSVIVVPHGLRVPAMTW</sequence>
<dbReference type="RefSeq" id="WP_090048697.1">
    <property type="nucleotide sequence ID" value="NZ_FNCC01000005.1"/>
</dbReference>
<dbReference type="OrthoDB" id="5065240at2"/>
<dbReference type="Proteomes" id="UP000199623">
    <property type="component" value="Unassembled WGS sequence"/>
</dbReference>
<name>A0A1G7QZY4_9PSEU</name>
<accession>A0A1G7QZY4</accession>
<proteinExistence type="predicted"/>
<feature type="transmembrane region" description="Helical" evidence="1">
    <location>
        <begin position="36"/>
        <end position="54"/>
    </location>
</feature>
<evidence type="ECO:0000313" key="2">
    <source>
        <dbReference type="EMBL" id="SDG04047.1"/>
    </source>
</evidence>
<keyword evidence="1" id="KW-0812">Transmembrane</keyword>